<evidence type="ECO:0000313" key="3">
    <source>
        <dbReference type="EMBL" id="KAF9526975.1"/>
    </source>
</evidence>
<feature type="region of interest" description="Disordered" evidence="1">
    <location>
        <begin position="200"/>
        <end position="219"/>
    </location>
</feature>
<feature type="compositionally biased region" description="Basic and acidic residues" evidence="1">
    <location>
        <begin position="207"/>
        <end position="219"/>
    </location>
</feature>
<feature type="compositionally biased region" description="Polar residues" evidence="1">
    <location>
        <begin position="167"/>
        <end position="185"/>
    </location>
</feature>
<dbReference type="EMBL" id="MU157865">
    <property type="protein sequence ID" value="KAF9526975.1"/>
    <property type="molecule type" value="Genomic_DNA"/>
</dbReference>
<organism evidence="3 4">
    <name type="scientific">Crepidotus variabilis</name>
    <dbReference type="NCBI Taxonomy" id="179855"/>
    <lineage>
        <taxon>Eukaryota</taxon>
        <taxon>Fungi</taxon>
        <taxon>Dikarya</taxon>
        <taxon>Basidiomycota</taxon>
        <taxon>Agaricomycotina</taxon>
        <taxon>Agaricomycetes</taxon>
        <taxon>Agaricomycetidae</taxon>
        <taxon>Agaricales</taxon>
        <taxon>Agaricineae</taxon>
        <taxon>Crepidotaceae</taxon>
        <taxon>Crepidotus</taxon>
    </lineage>
</organism>
<dbReference type="Pfam" id="PF14634">
    <property type="entry name" value="zf-RING_5"/>
    <property type="match status" value="1"/>
</dbReference>
<evidence type="ECO:0000256" key="1">
    <source>
        <dbReference type="SAM" id="MobiDB-lite"/>
    </source>
</evidence>
<feature type="compositionally biased region" description="Polar residues" evidence="1">
    <location>
        <begin position="292"/>
        <end position="311"/>
    </location>
</feature>
<protein>
    <recommendedName>
        <fullName evidence="2">RING-type domain-containing protein</fullName>
    </recommendedName>
</protein>
<feature type="compositionally biased region" description="Polar residues" evidence="1">
    <location>
        <begin position="142"/>
        <end position="160"/>
    </location>
</feature>
<evidence type="ECO:0000313" key="4">
    <source>
        <dbReference type="Proteomes" id="UP000807306"/>
    </source>
</evidence>
<name>A0A9P6EDG6_9AGAR</name>
<evidence type="ECO:0000259" key="2">
    <source>
        <dbReference type="Pfam" id="PF14634"/>
    </source>
</evidence>
<feature type="region of interest" description="Disordered" evidence="1">
    <location>
        <begin position="253"/>
        <end position="378"/>
    </location>
</feature>
<feature type="compositionally biased region" description="Polar residues" evidence="1">
    <location>
        <begin position="349"/>
        <end position="370"/>
    </location>
</feature>
<reference evidence="3" key="1">
    <citation type="submission" date="2020-11" db="EMBL/GenBank/DDBJ databases">
        <authorList>
            <consortium name="DOE Joint Genome Institute"/>
            <person name="Ahrendt S."/>
            <person name="Riley R."/>
            <person name="Andreopoulos W."/>
            <person name="Labutti K."/>
            <person name="Pangilinan J."/>
            <person name="Ruiz-Duenas F.J."/>
            <person name="Barrasa J.M."/>
            <person name="Sanchez-Garcia M."/>
            <person name="Camarero S."/>
            <person name="Miyauchi S."/>
            <person name="Serrano A."/>
            <person name="Linde D."/>
            <person name="Babiker R."/>
            <person name="Drula E."/>
            <person name="Ayuso-Fernandez I."/>
            <person name="Pacheco R."/>
            <person name="Padilla G."/>
            <person name="Ferreira P."/>
            <person name="Barriuso J."/>
            <person name="Kellner H."/>
            <person name="Castanera R."/>
            <person name="Alfaro M."/>
            <person name="Ramirez L."/>
            <person name="Pisabarro A.G."/>
            <person name="Kuo A."/>
            <person name="Tritt A."/>
            <person name="Lipzen A."/>
            <person name="He G."/>
            <person name="Yan M."/>
            <person name="Ng V."/>
            <person name="Cullen D."/>
            <person name="Martin F."/>
            <person name="Rosso M.-N."/>
            <person name="Henrissat B."/>
            <person name="Hibbett D."/>
            <person name="Martinez A.T."/>
            <person name="Grigoriev I.V."/>
        </authorList>
    </citation>
    <scope>NUCLEOTIDE SEQUENCE</scope>
    <source>
        <strain evidence="3">CBS 506.95</strain>
    </source>
</reference>
<feature type="region of interest" description="Disordered" evidence="1">
    <location>
        <begin position="122"/>
        <end position="195"/>
    </location>
</feature>
<sequence>MSTVSPEADFDFFEFVACARCRMPFVLDNGQATIPFWLSDCGHILCNSHLSPDQTCAQCGAQDIQLVPLQREMDTFAEHFQSIPLALQSISYAAKFQQDTMATQVRHYRSRHQQLRQLVERLKRDVTEENDGLRNENEQYRQRFQPSAHDSQYTMNNNGKRQMVYSHYNTGEGNRPRTGSSSRSAHTPLAPNRLTLQPGQAVPELSSHSHDQRQRPVSRSLEHYAYKPAENNKYHSTALTHEQTASRAFQRTENFQQSRPQQVPQQMKEVPQQPQLPQMPPPSSRFKPPALSASSSTSQFNSLIRQPSFQNRKPIVMGPPPTPQASHIFPPRNSARRSVNQPYAPPPSRQQSGTALTDLSTAQRPQSTAAPQRFFPSK</sequence>
<proteinExistence type="predicted"/>
<dbReference type="Proteomes" id="UP000807306">
    <property type="component" value="Unassembled WGS sequence"/>
</dbReference>
<dbReference type="OrthoDB" id="2535391at2759"/>
<keyword evidence="4" id="KW-1185">Reference proteome</keyword>
<gene>
    <name evidence="3" type="ORF">CPB83DRAFT_436584</name>
</gene>
<dbReference type="InterPro" id="IPR001841">
    <property type="entry name" value="Znf_RING"/>
</dbReference>
<accession>A0A9P6EDG6</accession>
<feature type="domain" description="RING-type" evidence="2">
    <location>
        <begin position="18"/>
        <end position="60"/>
    </location>
</feature>
<feature type="compositionally biased region" description="Basic and acidic residues" evidence="1">
    <location>
        <begin position="122"/>
        <end position="141"/>
    </location>
</feature>
<comment type="caution">
    <text evidence="3">The sequence shown here is derived from an EMBL/GenBank/DDBJ whole genome shotgun (WGS) entry which is preliminary data.</text>
</comment>
<feature type="compositionally biased region" description="Low complexity" evidence="1">
    <location>
        <begin position="256"/>
        <end position="276"/>
    </location>
</feature>
<dbReference type="AlphaFoldDB" id="A0A9P6EDG6"/>